<protein>
    <submittedName>
        <fullName evidence="1">Unannotated protein</fullName>
    </submittedName>
</protein>
<dbReference type="AlphaFoldDB" id="A0A6J5YF37"/>
<accession>A0A6J5YF37</accession>
<name>A0A6J5YF37_9ZZZZ</name>
<evidence type="ECO:0000313" key="1">
    <source>
        <dbReference type="EMBL" id="CAB4324075.1"/>
    </source>
</evidence>
<reference evidence="1" key="1">
    <citation type="submission" date="2020-05" db="EMBL/GenBank/DDBJ databases">
        <authorList>
            <person name="Chiriac C."/>
            <person name="Salcher M."/>
            <person name="Ghai R."/>
            <person name="Kavagutti S V."/>
        </authorList>
    </citation>
    <scope>NUCLEOTIDE SEQUENCE</scope>
</reference>
<proteinExistence type="predicted"/>
<organism evidence="1">
    <name type="scientific">freshwater metagenome</name>
    <dbReference type="NCBI Taxonomy" id="449393"/>
    <lineage>
        <taxon>unclassified sequences</taxon>
        <taxon>metagenomes</taxon>
        <taxon>ecological metagenomes</taxon>
    </lineage>
</organism>
<dbReference type="AntiFam" id="ANF00007">
    <property type="entry name" value="Shadow ORF (opposite clpB)"/>
</dbReference>
<gene>
    <name evidence="1" type="ORF">UFOPK1392_01839</name>
</gene>
<sequence>MDLVDEQDDVAAGLDLLEDLLEAFLEIAAVTRPGYECAEIKRVELLVMKGLGHVVGGDGLGQTFDNGGLADAGFTDEHRIVLGAAAEHLHDTFGFAGATDDRVELLLTSKLGEVATELIEHRRTRWGLLARTTSGGAGLLALRTGTGVTRQQLDDLLANS</sequence>
<dbReference type="EMBL" id="CAEMXZ010000099">
    <property type="protein sequence ID" value="CAB4324075.1"/>
    <property type="molecule type" value="Genomic_DNA"/>
</dbReference>